<keyword evidence="2" id="KW-0378">Hydrolase</keyword>
<keyword evidence="1 2" id="KW-0732">Signal</keyword>
<dbReference type="PANTHER" id="PTHR11575">
    <property type="entry name" value="5'-NUCLEOTIDASE-RELATED"/>
    <property type="match status" value="1"/>
</dbReference>
<proteinExistence type="inferred from homology"/>
<feature type="signal peptide" evidence="2">
    <location>
        <begin position="1"/>
        <end position="25"/>
    </location>
</feature>
<name>A0A9D2SCH0_9FIRM</name>
<evidence type="ECO:0000256" key="2">
    <source>
        <dbReference type="RuleBase" id="RU362119"/>
    </source>
</evidence>
<feature type="chain" id="PRO_5039751253" evidence="2">
    <location>
        <begin position="26"/>
        <end position="556"/>
    </location>
</feature>
<evidence type="ECO:0000256" key="1">
    <source>
        <dbReference type="ARBA" id="ARBA00022729"/>
    </source>
</evidence>
<evidence type="ECO:0000259" key="3">
    <source>
        <dbReference type="Pfam" id="PF00149"/>
    </source>
</evidence>
<accession>A0A9D2SCH0</accession>
<dbReference type="InterPro" id="IPR029052">
    <property type="entry name" value="Metallo-depent_PP-like"/>
</dbReference>
<reference evidence="5" key="2">
    <citation type="submission" date="2021-04" db="EMBL/GenBank/DDBJ databases">
        <authorList>
            <person name="Gilroy R."/>
        </authorList>
    </citation>
    <scope>NUCLEOTIDE SEQUENCE</scope>
    <source>
        <strain evidence="5">USAMLcec3-2134</strain>
    </source>
</reference>
<dbReference type="Pfam" id="PF02872">
    <property type="entry name" value="5_nucleotid_C"/>
    <property type="match status" value="1"/>
</dbReference>
<dbReference type="Gene3D" id="3.90.780.10">
    <property type="entry name" value="5'-Nucleotidase, C-terminal domain"/>
    <property type="match status" value="1"/>
</dbReference>
<dbReference type="SUPFAM" id="SSF56300">
    <property type="entry name" value="Metallo-dependent phosphatases"/>
    <property type="match status" value="1"/>
</dbReference>
<dbReference type="InterPro" id="IPR036907">
    <property type="entry name" value="5'-Nucleotdase_C_sf"/>
</dbReference>
<protein>
    <submittedName>
        <fullName evidence="5">Bifunctional metallophosphatase/5'-nucleotidase</fullName>
    </submittedName>
</protein>
<dbReference type="AlphaFoldDB" id="A0A9D2SCH0"/>
<keyword evidence="2" id="KW-0547">Nucleotide-binding</keyword>
<comment type="caution">
    <text evidence="5">The sequence shown here is derived from an EMBL/GenBank/DDBJ whole genome shotgun (WGS) entry which is preliminary data.</text>
</comment>
<dbReference type="Gene3D" id="3.60.21.10">
    <property type="match status" value="1"/>
</dbReference>
<dbReference type="PRINTS" id="PR01607">
    <property type="entry name" value="APYRASEFAMLY"/>
</dbReference>
<dbReference type="Pfam" id="PF00149">
    <property type="entry name" value="Metallophos"/>
    <property type="match status" value="1"/>
</dbReference>
<dbReference type="GO" id="GO:0016787">
    <property type="term" value="F:hydrolase activity"/>
    <property type="evidence" value="ECO:0007669"/>
    <property type="project" value="UniProtKB-KW"/>
</dbReference>
<dbReference type="InterPro" id="IPR004843">
    <property type="entry name" value="Calcineurin-like_PHP"/>
</dbReference>
<dbReference type="InterPro" id="IPR006179">
    <property type="entry name" value="5_nucleotidase/apyrase"/>
</dbReference>
<dbReference type="GO" id="GO:0000166">
    <property type="term" value="F:nucleotide binding"/>
    <property type="evidence" value="ECO:0007669"/>
    <property type="project" value="UniProtKB-KW"/>
</dbReference>
<dbReference type="Proteomes" id="UP000886883">
    <property type="component" value="Unassembled WGS sequence"/>
</dbReference>
<dbReference type="SUPFAM" id="SSF55816">
    <property type="entry name" value="5'-nucleotidase (syn. UDP-sugar hydrolase), C-terminal domain"/>
    <property type="match status" value="1"/>
</dbReference>
<organism evidence="5 6">
    <name type="scientific">Candidatus Eisenbergiella merdigallinarum</name>
    <dbReference type="NCBI Taxonomy" id="2838552"/>
    <lineage>
        <taxon>Bacteria</taxon>
        <taxon>Bacillati</taxon>
        <taxon>Bacillota</taxon>
        <taxon>Clostridia</taxon>
        <taxon>Lachnospirales</taxon>
        <taxon>Lachnospiraceae</taxon>
        <taxon>Eisenbergiella</taxon>
    </lineage>
</organism>
<dbReference type="EMBL" id="DWXE01000003">
    <property type="protein sequence ID" value="HJB89978.1"/>
    <property type="molecule type" value="Genomic_DNA"/>
</dbReference>
<evidence type="ECO:0000259" key="4">
    <source>
        <dbReference type="Pfam" id="PF02872"/>
    </source>
</evidence>
<evidence type="ECO:0000313" key="5">
    <source>
        <dbReference type="EMBL" id="HJB89978.1"/>
    </source>
</evidence>
<dbReference type="InterPro" id="IPR008334">
    <property type="entry name" value="5'-Nucleotdase_C"/>
</dbReference>
<sequence>MKLRKLTAAVLSMILATAMSLTAAAAPDQAAVLSAAPEAGKIVILHTNDVHCGVEEGVGYAGLAAYRNEMQLQYGADNVTLVDAGDAIQGGALGTLSDGAFLVDTMNQVGYDIAIPGNHEFDYGVENFLDLAQNRADYTYLCSNFVDLTAGTLVLPPYRMIDYSGTQVAYVGIATPETFTKSTPVYFQDEAGNYIYSFCQGNDGADLYANVQASVDMARAQGADYVVAIGHLGTEGITPAWQAGAVIANTSGIDVLIDGHSHEAYEKVVENKDGKDVLLAQTGTKFNAIGKVVIDPSTGDIVSELVEDYDQKEPVTDVFLQALNAGLEDILGQVVAKSDVDLTSNDPATGLRRVRSGETNLGDMVADAYRTVMGAQIGFANGGGIRADLPAGDITYEDIINIHPYGNEMCVVEATGQEILDALELGASHYPQENGGFLHVSGLTYTIDASVPSSVVTTDEGDFVKVDGAYRVTDVKVGGEPLDPAKTYTVASHNYMIKNGGDGYIMFRDNTLLQDCTMLDNQLLIEYITQSLGGTVGEQYANPYGEGRITILNAAD</sequence>
<feature type="domain" description="Calcineurin-like phosphoesterase" evidence="3">
    <location>
        <begin position="43"/>
        <end position="263"/>
    </location>
</feature>
<feature type="domain" description="5'-Nucleotidase C-terminal" evidence="4">
    <location>
        <begin position="336"/>
        <end position="508"/>
    </location>
</feature>
<gene>
    <name evidence="5" type="ORF">H9763_00730</name>
</gene>
<evidence type="ECO:0000313" key="6">
    <source>
        <dbReference type="Proteomes" id="UP000886883"/>
    </source>
</evidence>
<reference evidence="5" key="1">
    <citation type="journal article" date="2021" name="PeerJ">
        <title>Extensive microbial diversity within the chicken gut microbiome revealed by metagenomics and culture.</title>
        <authorList>
            <person name="Gilroy R."/>
            <person name="Ravi A."/>
            <person name="Getino M."/>
            <person name="Pursley I."/>
            <person name="Horton D.L."/>
            <person name="Alikhan N.F."/>
            <person name="Baker D."/>
            <person name="Gharbi K."/>
            <person name="Hall N."/>
            <person name="Watson M."/>
            <person name="Adriaenssens E.M."/>
            <person name="Foster-Nyarko E."/>
            <person name="Jarju S."/>
            <person name="Secka A."/>
            <person name="Antonio M."/>
            <person name="Oren A."/>
            <person name="Chaudhuri R.R."/>
            <person name="La Ragione R."/>
            <person name="Hildebrand F."/>
            <person name="Pallen M.J."/>
        </authorList>
    </citation>
    <scope>NUCLEOTIDE SEQUENCE</scope>
    <source>
        <strain evidence="5">USAMLcec3-2134</strain>
    </source>
</reference>
<comment type="similarity">
    <text evidence="2">Belongs to the 5'-nucleotidase family.</text>
</comment>
<dbReference type="PANTHER" id="PTHR11575:SF24">
    <property type="entry name" value="5'-NUCLEOTIDASE"/>
    <property type="match status" value="1"/>
</dbReference>
<dbReference type="GO" id="GO:0009166">
    <property type="term" value="P:nucleotide catabolic process"/>
    <property type="evidence" value="ECO:0007669"/>
    <property type="project" value="InterPro"/>
</dbReference>